<proteinExistence type="predicted"/>
<dbReference type="AlphaFoldDB" id="A0A5X4R2Y3"/>
<sequence length="379" mass="43760">MEMLCVNLNRFYNDADVFEILEEDLKSKVVDFIIINGDRDVYNEIACFLISPKIYVGFSPLNKSDLNGLCLLLSHLNGSSGYNLNFYEEDNIQTKEQNPLAASFIDYLESKDIESVMYNTREIQKNISLYYSSIPSIEKTLRPYIDYNIVIFSLYKTSIGICRYNEMEKDLYRSLRNATISNRLNVALCDAYKNCPDLFGIVKCIENYIIMVKTNNIDALTFYVALFLNLSLFNKNRNEYSIAYLYLQRAVETALIYHFLDNDIIEVNDYGGLSFKGDVNEIHGVGELIKEFFARSKDNDLSKKIWKLNSLRNKMLLAHGYYTPSGVDYDDLYCAVKEFVLNIISSEEPKAFYEKILNGLKPIGKEKIKKELSFALLNN</sequence>
<comment type="caution">
    <text evidence="1">The sequence shown here is derived from an EMBL/GenBank/DDBJ whole genome shotgun (WGS) entry which is preliminary data.</text>
</comment>
<evidence type="ECO:0000313" key="1">
    <source>
        <dbReference type="EMBL" id="HAE3745988.1"/>
    </source>
</evidence>
<reference evidence="1" key="2">
    <citation type="submission" date="2018-07" db="EMBL/GenBank/DDBJ databases">
        <authorList>
            <consortium name="NCBI Pathogen Detection Project"/>
        </authorList>
    </citation>
    <scope>NUCLEOTIDE SEQUENCE</scope>
    <source>
        <strain evidence="1">13-1325</strain>
    </source>
</reference>
<accession>A0A5X4R2Y3</accession>
<organism evidence="1">
    <name type="scientific">Salmonella oranienberg</name>
    <dbReference type="NCBI Taxonomy" id="28147"/>
    <lineage>
        <taxon>Bacteria</taxon>
        <taxon>Pseudomonadati</taxon>
        <taxon>Pseudomonadota</taxon>
        <taxon>Gammaproteobacteria</taxon>
        <taxon>Enterobacterales</taxon>
        <taxon>Enterobacteriaceae</taxon>
        <taxon>Salmonella</taxon>
    </lineage>
</organism>
<name>A0A5X4R2Y3_SALON</name>
<gene>
    <name evidence="1" type="ORF">G4A15_000350</name>
</gene>
<protein>
    <submittedName>
        <fullName evidence="1">Uncharacterized protein</fullName>
    </submittedName>
</protein>
<reference evidence="1" key="1">
    <citation type="journal article" date="2018" name="Genome Biol.">
        <title>SKESA: strategic k-mer extension for scrupulous assemblies.</title>
        <authorList>
            <person name="Souvorov A."/>
            <person name="Agarwala R."/>
            <person name="Lipman D.J."/>
        </authorList>
    </citation>
    <scope>NUCLEOTIDE SEQUENCE</scope>
    <source>
        <strain evidence="1">13-1325</strain>
    </source>
</reference>
<dbReference type="EMBL" id="DAARSK010000001">
    <property type="protein sequence ID" value="HAE3745988.1"/>
    <property type="molecule type" value="Genomic_DNA"/>
</dbReference>